<feature type="transmembrane region" description="Helical" evidence="1">
    <location>
        <begin position="37"/>
        <end position="60"/>
    </location>
</feature>
<evidence type="ECO:0000256" key="1">
    <source>
        <dbReference type="SAM" id="Phobius"/>
    </source>
</evidence>
<dbReference type="Proteomes" id="UP001549313">
    <property type="component" value="Unassembled WGS sequence"/>
</dbReference>
<accession>A0ABV2R815</accession>
<reference evidence="2 3" key="1">
    <citation type="submission" date="2024-06" db="EMBL/GenBank/DDBJ databases">
        <title>Sorghum-associated microbial communities from plants grown in Nebraska, USA.</title>
        <authorList>
            <person name="Schachtman D."/>
        </authorList>
    </citation>
    <scope>NUCLEOTIDE SEQUENCE [LARGE SCALE GENOMIC DNA]</scope>
    <source>
        <strain evidence="2 3">2814</strain>
    </source>
</reference>
<comment type="caution">
    <text evidence="2">The sequence shown here is derived from an EMBL/GenBank/DDBJ whole genome shotgun (WGS) entry which is preliminary data.</text>
</comment>
<feature type="transmembrane region" description="Helical" evidence="1">
    <location>
        <begin position="92"/>
        <end position="111"/>
    </location>
</feature>
<dbReference type="EMBL" id="JBEPTF010000001">
    <property type="protein sequence ID" value="MET4682724.1"/>
    <property type="molecule type" value="Genomic_DNA"/>
</dbReference>
<keyword evidence="1" id="KW-0472">Membrane</keyword>
<gene>
    <name evidence="2" type="ORF">ABIE19_000633</name>
</gene>
<evidence type="ECO:0000313" key="3">
    <source>
        <dbReference type="Proteomes" id="UP001549313"/>
    </source>
</evidence>
<keyword evidence="1" id="KW-1133">Transmembrane helix</keyword>
<keyword evidence="1" id="KW-0812">Transmembrane</keyword>
<proteinExistence type="predicted"/>
<organism evidence="2 3">
    <name type="scientific">Brevundimonas faecalis</name>
    <dbReference type="NCBI Taxonomy" id="947378"/>
    <lineage>
        <taxon>Bacteria</taxon>
        <taxon>Pseudomonadati</taxon>
        <taxon>Pseudomonadota</taxon>
        <taxon>Alphaproteobacteria</taxon>
        <taxon>Caulobacterales</taxon>
        <taxon>Caulobacteraceae</taxon>
        <taxon>Brevundimonas</taxon>
    </lineage>
</organism>
<sequence>MTQPVPRFIAPAIVVFAVSAVTLAGLGGMMIGARIYALFGAGVLFCLLMLLVFEMVLSGLVSDASRYALAAGQGALTGACSSLFFFPGSGFISLLGLTAAGAAISIIIHWARELRSAMISGR</sequence>
<evidence type="ECO:0000313" key="2">
    <source>
        <dbReference type="EMBL" id="MET4682724.1"/>
    </source>
</evidence>
<keyword evidence="3" id="KW-1185">Reference proteome</keyword>
<feature type="transmembrane region" description="Helical" evidence="1">
    <location>
        <begin position="12"/>
        <end position="31"/>
    </location>
</feature>
<dbReference type="RefSeq" id="WP_354087667.1">
    <property type="nucleotide sequence ID" value="NZ_JBEPTF010000001.1"/>
</dbReference>
<protein>
    <submittedName>
        <fullName evidence="2">Uncharacterized protein</fullName>
    </submittedName>
</protein>
<name>A0ABV2R815_9CAUL</name>